<protein>
    <recommendedName>
        <fullName evidence="1">Essential MCU regulator, mitochondrial</fullName>
    </recommendedName>
    <alternativeName>
        <fullName evidence="1">Single-pass membrane protein with aspartate-rich tail 1, mitochondrial</fullName>
    </alternativeName>
</protein>
<organism evidence="2 3">
    <name type="scientific">Drosophila suzukii</name>
    <name type="common">Spotted-wing drosophila fruit fly</name>
    <dbReference type="NCBI Taxonomy" id="28584"/>
    <lineage>
        <taxon>Eukaryota</taxon>
        <taxon>Metazoa</taxon>
        <taxon>Ecdysozoa</taxon>
        <taxon>Arthropoda</taxon>
        <taxon>Hexapoda</taxon>
        <taxon>Insecta</taxon>
        <taxon>Pterygota</taxon>
        <taxon>Neoptera</taxon>
        <taxon>Endopterygota</taxon>
        <taxon>Diptera</taxon>
        <taxon>Brachycera</taxon>
        <taxon>Muscomorpha</taxon>
        <taxon>Ephydroidea</taxon>
        <taxon>Drosophilidae</taxon>
        <taxon>Drosophila</taxon>
        <taxon>Sophophora</taxon>
    </lineage>
</organism>
<keyword evidence="1" id="KW-0809">Transit peptide</keyword>
<reference evidence="3" key="2">
    <citation type="submission" date="2025-08" db="UniProtKB">
        <authorList>
            <consortium name="RefSeq"/>
        </authorList>
    </citation>
    <scope>IDENTIFICATION</scope>
</reference>
<comment type="similarity">
    <text evidence="1">Belongs to the SMDT1/EMRE family.</text>
</comment>
<dbReference type="GeneID" id="108012789"/>
<dbReference type="GO" id="GO:0036444">
    <property type="term" value="P:calcium import into the mitochondrion"/>
    <property type="evidence" value="ECO:0007669"/>
    <property type="project" value="UniProtKB-UniRule"/>
</dbReference>
<dbReference type="RefSeq" id="XP_016933715.3">
    <property type="nucleotide sequence ID" value="XM_017078226.3"/>
</dbReference>
<keyword evidence="2" id="KW-1185">Reference proteome</keyword>
<comment type="function">
    <text evidence="1">Essential regulatory subunit of the mitochondrial calcium uniporter complex (uniplex), a complex that mediates calcium uptake into mitochondria.</text>
</comment>
<keyword evidence="1" id="KW-1133">Transmembrane helix</keyword>
<dbReference type="AlphaFoldDB" id="A0AB39ZE31"/>
<dbReference type="InterPro" id="IPR018782">
    <property type="entry name" value="MCU_reg"/>
</dbReference>
<gene>
    <name evidence="3" type="primary">LOC108012789</name>
</gene>
<dbReference type="Proteomes" id="UP001652628">
    <property type="component" value="Chromosome 2L"/>
</dbReference>
<comment type="subunit">
    <text evidence="1">Component of the uniplex complex. Interacts (via the transmembrane region) with MCU (via the first transmembrane region); the interaction is direct.</text>
</comment>
<evidence type="ECO:0000313" key="3">
    <source>
        <dbReference type="RefSeq" id="XP_016933715.3"/>
    </source>
</evidence>
<keyword evidence="1" id="KW-0999">Mitochondrion inner membrane</keyword>
<proteinExistence type="inferred from homology"/>
<dbReference type="GO" id="GO:0051560">
    <property type="term" value="P:mitochondrial calcium ion homeostasis"/>
    <property type="evidence" value="ECO:0007669"/>
    <property type="project" value="UniProtKB-UniRule"/>
</dbReference>
<keyword evidence="1" id="KW-0109">Calcium transport</keyword>
<evidence type="ECO:0000256" key="1">
    <source>
        <dbReference type="RuleBase" id="RU369077"/>
    </source>
</evidence>
<name>A0AB39ZE31_DROSZ</name>
<dbReference type="Pfam" id="PF10161">
    <property type="entry name" value="DDDD"/>
    <property type="match status" value="1"/>
</dbReference>
<keyword evidence="1" id="KW-0472">Membrane</keyword>
<comment type="subcellular location">
    <subcellularLocation>
        <location evidence="1">Mitochondrion inner membrane</location>
        <topology evidence="1">Single-pass membrane protein</topology>
    </subcellularLocation>
</comment>
<sequence>MPFDGDDFKDFKELKKIPKRSKKYIYVGIAVTVIPGILLGGYIGKKLAQFLEVFDLYAPDISEDDE</sequence>
<keyword evidence="1" id="KW-0812">Transmembrane</keyword>
<keyword evidence="1" id="KW-0406">Ion transport</keyword>
<reference evidence="2" key="1">
    <citation type="submission" date="2025-05" db="UniProtKB">
        <authorList>
            <consortium name="RefSeq"/>
        </authorList>
    </citation>
    <scope>NUCLEOTIDE SEQUENCE [LARGE SCALE GENOMIC DNA]</scope>
</reference>
<feature type="transmembrane region" description="Helical" evidence="1">
    <location>
        <begin position="24"/>
        <end position="44"/>
    </location>
</feature>
<evidence type="ECO:0000313" key="2">
    <source>
        <dbReference type="Proteomes" id="UP001652628"/>
    </source>
</evidence>
<accession>A0AB39ZE31</accession>
<keyword evidence="1" id="KW-0106">Calcium</keyword>
<keyword evidence="1" id="KW-0496">Mitochondrion</keyword>
<keyword evidence="1" id="KW-0813">Transport</keyword>
<dbReference type="GO" id="GO:1990246">
    <property type="term" value="C:uniplex complex"/>
    <property type="evidence" value="ECO:0007669"/>
    <property type="project" value="UniProtKB-UniRule"/>
</dbReference>